<dbReference type="InterPro" id="IPR019339">
    <property type="entry name" value="CIR_N_dom"/>
</dbReference>
<dbReference type="PANTHER" id="PTHR22093:SF0">
    <property type="entry name" value="LEUKOCYTE RECEPTOR CLUSTER MEMBER 1"/>
    <property type="match status" value="1"/>
</dbReference>
<accession>A0A087UTT9</accession>
<keyword evidence="5" id="KW-1185">Reference proteome</keyword>
<evidence type="ECO:0000313" key="5">
    <source>
        <dbReference type="Proteomes" id="UP000054359"/>
    </source>
</evidence>
<dbReference type="STRING" id="407821.A0A087UTT9"/>
<evidence type="ECO:0000256" key="1">
    <source>
        <dbReference type="SAM" id="Coils"/>
    </source>
</evidence>
<evidence type="ECO:0000313" key="4">
    <source>
        <dbReference type="EMBL" id="KFM80778.1"/>
    </source>
</evidence>
<feature type="region of interest" description="Disordered" evidence="2">
    <location>
        <begin position="182"/>
        <end position="250"/>
    </location>
</feature>
<dbReference type="InterPro" id="IPR039875">
    <property type="entry name" value="LENG1-like"/>
</dbReference>
<evidence type="ECO:0000259" key="3">
    <source>
        <dbReference type="SMART" id="SM01083"/>
    </source>
</evidence>
<dbReference type="EMBL" id="KK121581">
    <property type="protein sequence ID" value="KFM80778.1"/>
    <property type="molecule type" value="Genomic_DNA"/>
</dbReference>
<feature type="coiled-coil region" evidence="1">
    <location>
        <begin position="17"/>
        <end position="51"/>
    </location>
</feature>
<feature type="domain" description="CBF1-interacting co-repressor CIR N-terminal" evidence="3">
    <location>
        <begin position="8"/>
        <end position="44"/>
    </location>
</feature>
<sequence>MNILPKKRWHVRTKQNIERVRRDEAKAAEEEKELKRRIQLAEQEARTELLRKKARSSTSENLCEVVAEKQKSDLSVFDHLNFFKDIEDAGGYVGGTNEEHEKEEKARKEKFEKDIGLLTYLGQSSLEAKGEAPWYLKSSTKELISDPEGKVEVASAKQKSRLDPLNDMQKYLALKEKKSGETSFYKSNEERKSQQHKHNNEKKAPENKKLSKIEELRAKRLKREAEERKRSQQFLESFRKGPSSDESSVVLDDRLRQYNSQFNPHLARNNLVPAKVSKDM</sequence>
<proteinExistence type="predicted"/>
<dbReference type="SMART" id="SM01083">
    <property type="entry name" value="Cir_N"/>
    <property type="match status" value="1"/>
</dbReference>
<dbReference type="OrthoDB" id="2159131at2759"/>
<feature type="non-terminal residue" evidence="4">
    <location>
        <position position="280"/>
    </location>
</feature>
<organism evidence="4 5">
    <name type="scientific">Stegodyphus mimosarum</name>
    <name type="common">African social velvet spider</name>
    <dbReference type="NCBI Taxonomy" id="407821"/>
    <lineage>
        <taxon>Eukaryota</taxon>
        <taxon>Metazoa</taxon>
        <taxon>Ecdysozoa</taxon>
        <taxon>Arthropoda</taxon>
        <taxon>Chelicerata</taxon>
        <taxon>Arachnida</taxon>
        <taxon>Araneae</taxon>
        <taxon>Araneomorphae</taxon>
        <taxon>Entelegynae</taxon>
        <taxon>Eresoidea</taxon>
        <taxon>Eresidae</taxon>
        <taxon>Stegodyphus</taxon>
    </lineage>
</organism>
<reference evidence="4 5" key="1">
    <citation type="submission" date="2013-11" db="EMBL/GenBank/DDBJ databases">
        <title>Genome sequencing of Stegodyphus mimosarum.</title>
        <authorList>
            <person name="Bechsgaard J."/>
        </authorList>
    </citation>
    <scope>NUCLEOTIDE SEQUENCE [LARGE SCALE GENOMIC DNA]</scope>
</reference>
<name>A0A087UTT9_STEMI</name>
<dbReference type="Pfam" id="PF10197">
    <property type="entry name" value="Cir_N"/>
    <property type="match status" value="1"/>
</dbReference>
<dbReference type="PANTHER" id="PTHR22093">
    <property type="entry name" value="LEUKOCYTE RECEPTOR CLUSTER LRC MEMBER 1"/>
    <property type="match status" value="1"/>
</dbReference>
<feature type="compositionally biased region" description="Basic and acidic residues" evidence="2">
    <location>
        <begin position="201"/>
        <end position="230"/>
    </location>
</feature>
<keyword evidence="1" id="KW-0175">Coiled coil</keyword>
<dbReference type="AlphaFoldDB" id="A0A087UTT9"/>
<dbReference type="OMA" id="WYEELPK"/>
<dbReference type="Proteomes" id="UP000054359">
    <property type="component" value="Unassembled WGS sequence"/>
</dbReference>
<evidence type="ECO:0000256" key="2">
    <source>
        <dbReference type="SAM" id="MobiDB-lite"/>
    </source>
</evidence>
<gene>
    <name evidence="4" type="ORF">X975_23691</name>
</gene>
<protein>
    <recommendedName>
        <fullName evidence="3">CBF1-interacting co-repressor CIR N-terminal domain-containing protein</fullName>
    </recommendedName>
</protein>